<dbReference type="RefSeq" id="WP_006163831.1">
    <property type="nucleotide sequence ID" value="NZ_AHJE01000142.1"/>
</dbReference>
<evidence type="ECO:0000259" key="1">
    <source>
        <dbReference type="Pfam" id="PF09361"/>
    </source>
</evidence>
<dbReference type="OrthoDB" id="8970958at2"/>
<reference evidence="2 3" key="1">
    <citation type="journal article" date="2012" name="J. Bacteriol.">
        <title>De Novo Genome Project of Cupriavidus basilensis OR16.</title>
        <authorList>
            <person name="Cserhati M."/>
            <person name="Kriszt B."/>
            <person name="Szoboszlay S."/>
            <person name="Toth A."/>
            <person name="Szabo I."/>
            <person name="Tancsics A."/>
            <person name="Nagy I."/>
            <person name="Horvath B."/>
            <person name="Nagy I."/>
            <person name="Kukolya J."/>
        </authorList>
    </citation>
    <scope>NUCLEOTIDE SEQUENCE [LARGE SCALE GENOMIC DNA]</scope>
    <source>
        <strain evidence="2 3">OR16</strain>
    </source>
</reference>
<dbReference type="InterPro" id="IPR018968">
    <property type="entry name" value="Phasin"/>
</dbReference>
<accession>H1SH39</accession>
<evidence type="ECO:0000313" key="3">
    <source>
        <dbReference type="Proteomes" id="UP000005808"/>
    </source>
</evidence>
<dbReference type="EMBL" id="AHJE01000142">
    <property type="protein sequence ID" value="EHP38152.1"/>
    <property type="molecule type" value="Genomic_DNA"/>
</dbReference>
<gene>
    <name evidence="2" type="ORF">OR16_38674</name>
</gene>
<evidence type="ECO:0000313" key="2">
    <source>
        <dbReference type="EMBL" id="EHP38152.1"/>
    </source>
</evidence>
<dbReference type="NCBIfam" id="TIGR01841">
    <property type="entry name" value="phasin"/>
    <property type="match status" value="1"/>
</dbReference>
<dbReference type="PATRIC" id="fig|1127483.3.peg.7699"/>
<dbReference type="Proteomes" id="UP000005808">
    <property type="component" value="Unassembled WGS sequence"/>
</dbReference>
<dbReference type="InterPro" id="IPR010127">
    <property type="entry name" value="Phasin_subfam-1"/>
</dbReference>
<organism evidence="2 3">
    <name type="scientific">Cupriavidus basilensis OR16</name>
    <dbReference type="NCBI Taxonomy" id="1127483"/>
    <lineage>
        <taxon>Bacteria</taxon>
        <taxon>Pseudomonadati</taxon>
        <taxon>Pseudomonadota</taxon>
        <taxon>Betaproteobacteria</taxon>
        <taxon>Burkholderiales</taxon>
        <taxon>Burkholderiaceae</taxon>
        <taxon>Cupriavidus</taxon>
    </lineage>
</organism>
<name>H1SH39_9BURK</name>
<dbReference type="Pfam" id="PF09361">
    <property type="entry name" value="Phasin_2"/>
    <property type="match status" value="1"/>
</dbReference>
<dbReference type="AlphaFoldDB" id="H1SH39"/>
<proteinExistence type="predicted"/>
<sequence length="186" mass="19779">MNYLTPEQILDAQKESLDTLAGLTSTALEGFERLVDLNLQTMKAALAESGEGVHKALVRGGKPGEAMPWQHDWFMPLSDQALAYRRQFQVIASTTRADFDKAAEAHHEVSKRVVLSLMENLAGAAPVGAGAATAAWPSAIRASLVLYENWHATAKQALQVAQASFDTAAGAAATPAKPLNGKAGRQ</sequence>
<comment type="caution">
    <text evidence="2">The sequence shown here is derived from an EMBL/GenBank/DDBJ whole genome shotgun (WGS) entry which is preliminary data.</text>
</comment>
<feature type="domain" description="Phasin" evidence="1">
    <location>
        <begin position="7"/>
        <end position="106"/>
    </location>
</feature>
<protein>
    <submittedName>
        <fullName evidence="2">Phasin</fullName>
    </submittedName>
</protein>